<protein>
    <submittedName>
        <fullName evidence="4">Secreted protein</fullName>
    </submittedName>
</protein>
<proteinExistence type="predicted"/>
<name>A0A183JKH6_9TREM</name>
<evidence type="ECO:0000313" key="3">
    <source>
        <dbReference type="Proteomes" id="UP000279833"/>
    </source>
</evidence>
<sequence>MYFASMTACTPVKFVVKSSIALCVFSLIISGWLKSRRGSKDSKILCLNVAVRPIACWQMITKHSVEYPLQGMSGSFSKKLNEQIVPSLIASSICSGSCK</sequence>
<evidence type="ECO:0000256" key="1">
    <source>
        <dbReference type="SAM" id="Phobius"/>
    </source>
</evidence>
<keyword evidence="1" id="KW-1133">Transmembrane helix</keyword>
<keyword evidence="1" id="KW-0472">Membrane</keyword>
<dbReference type="Proteomes" id="UP000279833">
    <property type="component" value="Unassembled WGS sequence"/>
</dbReference>
<dbReference type="WBParaSite" id="SCUD_0000320701-mRNA-1">
    <property type="protein sequence ID" value="SCUD_0000320701-mRNA-1"/>
    <property type="gene ID" value="SCUD_0000320701"/>
</dbReference>
<reference evidence="2 3" key="2">
    <citation type="submission" date="2018-11" db="EMBL/GenBank/DDBJ databases">
        <authorList>
            <consortium name="Pathogen Informatics"/>
        </authorList>
    </citation>
    <scope>NUCLEOTIDE SEQUENCE [LARGE SCALE GENOMIC DNA]</scope>
    <source>
        <strain evidence="2">Dakar</strain>
        <strain evidence="3">Dakar, Senegal</strain>
    </source>
</reference>
<keyword evidence="1" id="KW-0812">Transmembrane</keyword>
<organism evidence="4">
    <name type="scientific">Schistosoma curassoni</name>
    <dbReference type="NCBI Taxonomy" id="6186"/>
    <lineage>
        <taxon>Eukaryota</taxon>
        <taxon>Metazoa</taxon>
        <taxon>Spiralia</taxon>
        <taxon>Lophotrochozoa</taxon>
        <taxon>Platyhelminthes</taxon>
        <taxon>Trematoda</taxon>
        <taxon>Digenea</taxon>
        <taxon>Strigeidida</taxon>
        <taxon>Schistosomatoidea</taxon>
        <taxon>Schistosomatidae</taxon>
        <taxon>Schistosoma</taxon>
    </lineage>
</organism>
<evidence type="ECO:0000313" key="2">
    <source>
        <dbReference type="EMBL" id="VDO80157.1"/>
    </source>
</evidence>
<dbReference type="EMBL" id="UZAK01003534">
    <property type="protein sequence ID" value="VDO80157.1"/>
    <property type="molecule type" value="Genomic_DNA"/>
</dbReference>
<keyword evidence="3" id="KW-1185">Reference proteome</keyword>
<dbReference type="AlphaFoldDB" id="A0A183JKH6"/>
<accession>A0A183JKH6</accession>
<evidence type="ECO:0000313" key="4">
    <source>
        <dbReference type="WBParaSite" id="SCUD_0000320701-mRNA-1"/>
    </source>
</evidence>
<gene>
    <name evidence="2" type="ORF">SCUD_LOCUS3207</name>
</gene>
<feature type="transmembrane region" description="Helical" evidence="1">
    <location>
        <begin position="14"/>
        <end position="33"/>
    </location>
</feature>
<reference evidence="4" key="1">
    <citation type="submission" date="2016-06" db="UniProtKB">
        <authorList>
            <consortium name="WormBaseParasite"/>
        </authorList>
    </citation>
    <scope>IDENTIFICATION</scope>
</reference>